<evidence type="ECO:0008006" key="3">
    <source>
        <dbReference type="Google" id="ProtNLM"/>
    </source>
</evidence>
<dbReference type="InterPro" id="IPR032690">
    <property type="entry name" value="CarS"/>
</dbReference>
<keyword evidence="1" id="KW-0472">Membrane</keyword>
<feature type="non-terminal residue" evidence="2">
    <location>
        <position position="1"/>
    </location>
</feature>
<dbReference type="Pfam" id="PF01864">
    <property type="entry name" value="CarS-like"/>
    <property type="match status" value="1"/>
</dbReference>
<dbReference type="EMBL" id="BARU01045772">
    <property type="protein sequence ID" value="GAH96436.1"/>
    <property type="molecule type" value="Genomic_DNA"/>
</dbReference>
<keyword evidence="1" id="KW-0812">Transmembrane</keyword>
<dbReference type="AlphaFoldDB" id="X1JNW2"/>
<organism evidence="2">
    <name type="scientific">marine sediment metagenome</name>
    <dbReference type="NCBI Taxonomy" id="412755"/>
    <lineage>
        <taxon>unclassified sequences</taxon>
        <taxon>metagenomes</taxon>
        <taxon>ecological metagenomes</taxon>
    </lineage>
</organism>
<evidence type="ECO:0000313" key="2">
    <source>
        <dbReference type="EMBL" id="GAH96436.1"/>
    </source>
</evidence>
<sequence>PPWLLLLDYGKSGYFFGILLGLGMTVGELPNSFAKRQLEILPGKGKKGLLGVAFFLFDQVDLTIGIWVFFFFLIRPSLLLVLWSFPLTIVLHVTISRVGYLLGMRKTMV</sequence>
<comment type="caution">
    <text evidence="2">The sequence shown here is derived from an EMBL/GenBank/DDBJ whole genome shotgun (WGS) entry which is preliminary data.</text>
</comment>
<name>X1JNW2_9ZZZZ</name>
<feature type="transmembrane region" description="Helical" evidence="1">
    <location>
        <begin position="49"/>
        <end position="74"/>
    </location>
</feature>
<proteinExistence type="predicted"/>
<protein>
    <recommendedName>
        <fullName evidence="3">CDP-archaeol synthase</fullName>
    </recommendedName>
</protein>
<gene>
    <name evidence="2" type="ORF">S03H2_69313</name>
</gene>
<feature type="transmembrane region" description="Helical" evidence="1">
    <location>
        <begin position="12"/>
        <end position="29"/>
    </location>
</feature>
<feature type="transmembrane region" description="Helical" evidence="1">
    <location>
        <begin position="80"/>
        <end position="103"/>
    </location>
</feature>
<evidence type="ECO:0000256" key="1">
    <source>
        <dbReference type="SAM" id="Phobius"/>
    </source>
</evidence>
<reference evidence="2" key="1">
    <citation type="journal article" date="2014" name="Front. Microbiol.">
        <title>High frequency of phylogenetically diverse reductive dehalogenase-homologous genes in deep subseafloor sedimentary metagenomes.</title>
        <authorList>
            <person name="Kawai M."/>
            <person name="Futagami T."/>
            <person name="Toyoda A."/>
            <person name="Takaki Y."/>
            <person name="Nishi S."/>
            <person name="Hori S."/>
            <person name="Arai W."/>
            <person name="Tsubouchi T."/>
            <person name="Morono Y."/>
            <person name="Uchiyama I."/>
            <person name="Ito T."/>
            <person name="Fujiyama A."/>
            <person name="Inagaki F."/>
            <person name="Takami H."/>
        </authorList>
    </citation>
    <scope>NUCLEOTIDE SEQUENCE</scope>
    <source>
        <strain evidence="2">Expedition CK06-06</strain>
    </source>
</reference>
<keyword evidence="1" id="KW-1133">Transmembrane helix</keyword>
<accession>X1JNW2</accession>